<evidence type="ECO:0000256" key="4">
    <source>
        <dbReference type="SAM" id="SignalP"/>
    </source>
</evidence>
<dbReference type="GeneTree" id="ENSGT00940000167438"/>
<dbReference type="GO" id="GO:0016042">
    <property type="term" value="P:lipid catabolic process"/>
    <property type="evidence" value="ECO:0007669"/>
    <property type="project" value="UniProtKB-KW"/>
</dbReference>
<feature type="domain" description="Partial AB-hydrolase lipase" evidence="5">
    <location>
        <begin position="35"/>
        <end position="96"/>
    </location>
</feature>
<dbReference type="Ensembl" id="ENSSPUT00000021208.1">
    <property type="protein sequence ID" value="ENSSPUP00000019909.1"/>
    <property type="gene ID" value="ENSSPUG00000015314.1"/>
</dbReference>
<dbReference type="Gene3D" id="3.40.50.1820">
    <property type="entry name" value="alpha/beta hydrolase"/>
    <property type="match status" value="1"/>
</dbReference>
<dbReference type="InterPro" id="IPR029058">
    <property type="entry name" value="AB_hydrolase_fold"/>
</dbReference>
<dbReference type="PANTHER" id="PTHR11005">
    <property type="entry name" value="LYSOSOMAL ACID LIPASE-RELATED"/>
    <property type="match status" value="1"/>
</dbReference>
<evidence type="ECO:0000259" key="5">
    <source>
        <dbReference type="Pfam" id="PF04083"/>
    </source>
</evidence>
<dbReference type="InterPro" id="IPR006693">
    <property type="entry name" value="AB_hydrolase_lipase"/>
</dbReference>
<protein>
    <recommendedName>
        <fullName evidence="2">Lipase</fullName>
    </recommendedName>
</protein>
<accession>A0A8D0H7P1</accession>
<dbReference type="PIRSF" id="PIRSF000862">
    <property type="entry name" value="Steryl_ester_lip"/>
    <property type="match status" value="1"/>
</dbReference>
<dbReference type="Proteomes" id="UP000694392">
    <property type="component" value="Unplaced"/>
</dbReference>
<evidence type="ECO:0000256" key="1">
    <source>
        <dbReference type="ARBA" id="ARBA00010701"/>
    </source>
</evidence>
<comment type="similarity">
    <text evidence="1 2">Belongs to the AB hydrolase superfamily. Lipase family.</text>
</comment>
<evidence type="ECO:0000256" key="3">
    <source>
        <dbReference type="PIRSR" id="PIRSR000862-1"/>
    </source>
</evidence>
<evidence type="ECO:0000256" key="2">
    <source>
        <dbReference type="PIRNR" id="PIRNR000862"/>
    </source>
</evidence>
<evidence type="ECO:0000313" key="7">
    <source>
        <dbReference type="Proteomes" id="UP000694392"/>
    </source>
</evidence>
<feature type="signal peptide" evidence="4">
    <location>
        <begin position="1"/>
        <end position="15"/>
    </location>
</feature>
<dbReference type="FunFam" id="3.40.50.1820:FF:000012">
    <property type="entry name" value="Lipase"/>
    <property type="match status" value="1"/>
</dbReference>
<keyword evidence="2" id="KW-0443">Lipid metabolism</keyword>
<feature type="chain" id="PRO_5034754965" description="Lipase" evidence="4">
    <location>
        <begin position="16"/>
        <end position="391"/>
    </location>
</feature>
<dbReference type="GO" id="GO:0016788">
    <property type="term" value="F:hydrolase activity, acting on ester bonds"/>
    <property type="evidence" value="ECO:0007669"/>
    <property type="project" value="InterPro"/>
</dbReference>
<keyword evidence="2" id="KW-0442">Lipid degradation</keyword>
<name>A0A8D0H7P1_SPHPU</name>
<dbReference type="AlphaFoldDB" id="A0A8D0H7P1"/>
<dbReference type="InterPro" id="IPR025483">
    <property type="entry name" value="Lipase_euk"/>
</dbReference>
<feature type="active site" description="Charge relay system" evidence="3">
    <location>
        <position position="337"/>
    </location>
</feature>
<feature type="active site" description="Charge relay system" evidence="3">
    <location>
        <position position="366"/>
    </location>
</feature>
<organism evidence="6 7">
    <name type="scientific">Sphenodon punctatus</name>
    <name type="common">Tuatara</name>
    <name type="synonym">Hatteria punctata</name>
    <dbReference type="NCBI Taxonomy" id="8508"/>
    <lineage>
        <taxon>Eukaryota</taxon>
        <taxon>Metazoa</taxon>
        <taxon>Chordata</taxon>
        <taxon>Craniata</taxon>
        <taxon>Vertebrata</taxon>
        <taxon>Euteleostomi</taxon>
        <taxon>Lepidosauria</taxon>
        <taxon>Sphenodontia</taxon>
        <taxon>Sphenodontidae</taxon>
        <taxon>Sphenodon</taxon>
    </lineage>
</organism>
<keyword evidence="4" id="KW-0732">Signal</keyword>
<evidence type="ECO:0000313" key="6">
    <source>
        <dbReference type="Ensembl" id="ENSSPUP00000019909.1"/>
    </source>
</evidence>
<keyword evidence="2" id="KW-0378">Hydrolase</keyword>
<dbReference type="SUPFAM" id="SSF53474">
    <property type="entry name" value="alpha/beta-Hydrolases"/>
    <property type="match status" value="1"/>
</dbReference>
<reference evidence="6" key="1">
    <citation type="submission" date="2025-08" db="UniProtKB">
        <authorList>
            <consortium name="Ensembl"/>
        </authorList>
    </citation>
    <scope>IDENTIFICATION</scope>
</reference>
<proteinExistence type="inferred from homology"/>
<feature type="active site" description="Nucleophile" evidence="3">
    <location>
        <position position="172"/>
    </location>
</feature>
<dbReference type="OMA" id="CDENIKH"/>
<keyword evidence="7" id="KW-1185">Reference proteome</keyword>
<sequence length="391" mass="45345">MWLLIVVACLTQATASSEEFIREERNVNPEIFMNVSQMISHRGYPSEEYEVLTDDGYYLTVNRIPCGKINDKIKDPKPVVFLQHGLFGDSSHWVTNFANNILGFILADAGYDVWMGNNRGTSFSRRHQKFSVDQEEFWDFSFQEMAKYDLPAMIFFILQKTGQKQLHYVGYSQGCTIAFIAFSSMPKLAQRIKMLFALAPVVSTKHSKSPAVKLLLFPDKIIKVWGYSLFCDYDYLLFLKICSYELMKRACTMILFLMGGFNEKNLNMSQVDVYAERFPEGTSVKNIRHWGQVGKSGEFKHFDYGSENEAKYNQSFPPLYNTEDMTVPTAAWSGGADWVADKEDTEIFLPRITQLFYYQHFPDWNHWDFIWGLDAPQRLYSKIIGLMEKYP</sequence>
<dbReference type="Pfam" id="PF04083">
    <property type="entry name" value="Abhydro_lipase"/>
    <property type="match status" value="1"/>
</dbReference>
<reference evidence="6" key="2">
    <citation type="submission" date="2025-09" db="UniProtKB">
        <authorList>
            <consortium name="Ensembl"/>
        </authorList>
    </citation>
    <scope>IDENTIFICATION</scope>
</reference>